<organism evidence="6 7">
    <name type="scientific">Paenibacillus tianmuensis</name>
    <dbReference type="NCBI Taxonomy" id="624147"/>
    <lineage>
        <taxon>Bacteria</taxon>
        <taxon>Bacillati</taxon>
        <taxon>Bacillota</taxon>
        <taxon>Bacilli</taxon>
        <taxon>Bacillales</taxon>
        <taxon>Paenibacillaceae</taxon>
        <taxon>Paenibacillus</taxon>
    </lineage>
</organism>
<dbReference type="EMBL" id="FMTT01000038">
    <property type="protein sequence ID" value="SCW74243.1"/>
    <property type="molecule type" value="Genomic_DNA"/>
</dbReference>
<name>A0A1G4SYL5_9BACL</name>
<dbReference type="PANTHER" id="PTHR12631">
    <property type="entry name" value="ALPHA-L-IDURONIDASE"/>
    <property type="match status" value="1"/>
</dbReference>
<dbReference type="AlphaFoldDB" id="A0A1G4SYL5"/>
<feature type="chain" id="PRO_5011769127" evidence="4">
    <location>
        <begin position="26"/>
        <end position="618"/>
    </location>
</feature>
<dbReference type="OrthoDB" id="581851at2"/>
<keyword evidence="2 3" id="KW-0326">Glycosidase</keyword>
<dbReference type="InterPro" id="IPR017853">
    <property type="entry name" value="GH"/>
</dbReference>
<evidence type="ECO:0000313" key="7">
    <source>
        <dbReference type="Proteomes" id="UP000198601"/>
    </source>
</evidence>
<evidence type="ECO:0000313" key="6">
    <source>
        <dbReference type="EMBL" id="SCW74243.1"/>
    </source>
</evidence>
<feature type="domain" description="Glycoside hydrolase family 5" evidence="5">
    <location>
        <begin position="30"/>
        <end position="295"/>
    </location>
</feature>
<dbReference type="STRING" id="624147.SAMN04487970_103811"/>
<dbReference type="GO" id="GO:0000272">
    <property type="term" value="P:polysaccharide catabolic process"/>
    <property type="evidence" value="ECO:0007669"/>
    <property type="project" value="InterPro"/>
</dbReference>
<gene>
    <name evidence="6" type="ORF">SAMN04487970_103811</name>
</gene>
<feature type="signal peptide" evidence="4">
    <location>
        <begin position="1"/>
        <end position="25"/>
    </location>
</feature>
<dbReference type="Proteomes" id="UP000198601">
    <property type="component" value="Unassembled WGS sequence"/>
</dbReference>
<accession>A0A1G4SYL5</accession>
<dbReference type="Gene3D" id="3.20.20.80">
    <property type="entry name" value="Glycosidases"/>
    <property type="match status" value="1"/>
</dbReference>
<evidence type="ECO:0000256" key="2">
    <source>
        <dbReference type="ARBA" id="ARBA00023295"/>
    </source>
</evidence>
<dbReference type="Pfam" id="PF00150">
    <property type="entry name" value="Cellulase"/>
    <property type="match status" value="1"/>
</dbReference>
<evidence type="ECO:0000256" key="4">
    <source>
        <dbReference type="SAM" id="SignalP"/>
    </source>
</evidence>
<proteinExistence type="inferred from homology"/>
<dbReference type="InterPro" id="IPR001547">
    <property type="entry name" value="Glyco_hydro_5"/>
</dbReference>
<comment type="similarity">
    <text evidence="3">Belongs to the glycosyl hydrolase 5 (cellulase A) family.</text>
</comment>
<evidence type="ECO:0000256" key="1">
    <source>
        <dbReference type="ARBA" id="ARBA00022801"/>
    </source>
</evidence>
<keyword evidence="4" id="KW-0732">Signal</keyword>
<dbReference type="InterPro" id="IPR051923">
    <property type="entry name" value="Glycosyl_Hydrolase_39"/>
</dbReference>
<sequence length="618" mass="70473">MKKTVVVLIVCLVLFYSFPIPQAKAMDADYFGVNEHPHRYADYPALIDQITASQVKWIRISPEWGAIEPAKGKHDPNVLAKMDDIVKRLTDKGINIVWILAYTAPWASSKPSDPESTRYKPANWADWESYVKFITARYKGVIHHWEVWNEPDYSLFWKSGTSDYFTLLQKAYNQIKATDPTNQVLMGGLALSYGRDANYGVGAWFDQLMDLGAGNYFDVINYHAYGPAQELVKKYNGMMEIVRKHSSSLSGKPIWITETGLTSEGTKLYEQANYVDQVYVMNKRWPNIAKVFWYNFRNANVGDVTEDNYGLVKQDLTPLKAFYHYQALNGAETFFGTEMNQALTLSLNTSPGDSGVKNYGSHIEIDSGKYAYFRLNDLWLRNANEGLDPTVQVEVTYLDSGSGSWFLQYDGQKGAYTQTGQVVLGNTGEWKTQSFTLNDAKFDNRQNVSSDFRIWSRSGVIHISKIKVKKQSNRAKVILKKDNLYTLMEQIQSDDPKEETYSEAETVGGLEARKIIADNKYLYFQVSDGFVREGDTQLTIKVSYFDAGEDKILIQYNAVDHDYKGLEIQKEGTGTWKEAVFKVTDAKFTHRQNYYGDLRIGNGYDNSVEYIRSVEIIK</sequence>
<dbReference type="PANTHER" id="PTHR12631:SF10">
    <property type="entry name" value="BETA-XYLOSIDASE-LIKE PROTEIN-RELATED"/>
    <property type="match status" value="1"/>
</dbReference>
<dbReference type="RefSeq" id="WP_090674905.1">
    <property type="nucleotide sequence ID" value="NZ_FMTT01000038.1"/>
</dbReference>
<evidence type="ECO:0000259" key="5">
    <source>
        <dbReference type="Pfam" id="PF00150"/>
    </source>
</evidence>
<dbReference type="GO" id="GO:0004553">
    <property type="term" value="F:hydrolase activity, hydrolyzing O-glycosyl compounds"/>
    <property type="evidence" value="ECO:0007669"/>
    <property type="project" value="InterPro"/>
</dbReference>
<protein>
    <submittedName>
        <fullName evidence="6">Glycosyl hydrolase catalytic core</fullName>
    </submittedName>
</protein>
<dbReference type="SUPFAM" id="SSF51445">
    <property type="entry name" value="(Trans)glycosidases"/>
    <property type="match status" value="1"/>
</dbReference>
<keyword evidence="1 3" id="KW-0378">Hydrolase</keyword>
<evidence type="ECO:0000256" key="3">
    <source>
        <dbReference type="RuleBase" id="RU361153"/>
    </source>
</evidence>
<keyword evidence="7" id="KW-1185">Reference proteome</keyword>
<reference evidence="7" key="1">
    <citation type="submission" date="2016-10" db="EMBL/GenBank/DDBJ databases">
        <authorList>
            <person name="Varghese N."/>
            <person name="Submissions S."/>
        </authorList>
    </citation>
    <scope>NUCLEOTIDE SEQUENCE [LARGE SCALE GENOMIC DNA]</scope>
    <source>
        <strain evidence="7">CGMCC 1.8946</strain>
    </source>
</reference>